<evidence type="ECO:0000256" key="3">
    <source>
        <dbReference type="ARBA" id="ARBA00012054"/>
    </source>
</evidence>
<evidence type="ECO:0000313" key="10">
    <source>
        <dbReference type="EMBL" id="UZJ23449.1"/>
    </source>
</evidence>
<dbReference type="Pfam" id="PF13671">
    <property type="entry name" value="AAA_33"/>
    <property type="match status" value="1"/>
</dbReference>
<evidence type="ECO:0000256" key="8">
    <source>
        <dbReference type="ARBA" id="ARBA00048090"/>
    </source>
</evidence>
<reference evidence="10" key="1">
    <citation type="submission" date="2022-10" db="EMBL/GenBank/DDBJ databases">
        <title>Rhodococcus sp.75.</title>
        <authorList>
            <person name="Sun M."/>
        </authorList>
    </citation>
    <scope>NUCLEOTIDE SEQUENCE</scope>
    <source>
        <strain evidence="10">75</strain>
    </source>
</reference>
<keyword evidence="4 9" id="KW-0808">Transferase</keyword>
<name>A0ABY6NW41_9NOCA</name>
<evidence type="ECO:0000256" key="7">
    <source>
        <dbReference type="ARBA" id="ARBA00022840"/>
    </source>
</evidence>
<dbReference type="PANTHER" id="PTHR43442">
    <property type="entry name" value="GLUCONOKINASE-RELATED"/>
    <property type="match status" value="1"/>
</dbReference>
<dbReference type="Proteomes" id="UP001164965">
    <property type="component" value="Chromosome"/>
</dbReference>
<sequence length="171" mass="17945">MGATALQVVVTGVSGSGKTTVARLLAEEVGARLAEADEFHSRANIDKMSAGHPLDDQDRAPWLADIASWLGERATAGETAVITCSALKRAYRDVLRTAGPGVRFVHLAGPQQVVADRLGGRSGHFMPPELLDSQYADLEPLGEDEAGVTLDLTLDATTLTARACAALGLRP</sequence>
<keyword evidence="5 9" id="KW-0547">Nucleotide-binding</keyword>
<dbReference type="SUPFAM" id="SSF52540">
    <property type="entry name" value="P-loop containing nucleoside triphosphate hydrolases"/>
    <property type="match status" value="1"/>
</dbReference>
<accession>A0ABY6NW41</accession>
<keyword evidence="11" id="KW-1185">Reference proteome</keyword>
<evidence type="ECO:0000256" key="1">
    <source>
        <dbReference type="ARBA" id="ARBA00004761"/>
    </source>
</evidence>
<evidence type="ECO:0000256" key="6">
    <source>
        <dbReference type="ARBA" id="ARBA00022777"/>
    </source>
</evidence>
<organism evidence="10 11">
    <name type="scientific">Rhodococcus antarcticus</name>
    <dbReference type="NCBI Taxonomy" id="2987751"/>
    <lineage>
        <taxon>Bacteria</taxon>
        <taxon>Bacillati</taxon>
        <taxon>Actinomycetota</taxon>
        <taxon>Actinomycetes</taxon>
        <taxon>Mycobacteriales</taxon>
        <taxon>Nocardiaceae</taxon>
        <taxon>Rhodococcus</taxon>
    </lineage>
</organism>
<proteinExistence type="inferred from homology"/>
<evidence type="ECO:0000256" key="4">
    <source>
        <dbReference type="ARBA" id="ARBA00022679"/>
    </source>
</evidence>
<evidence type="ECO:0000313" key="11">
    <source>
        <dbReference type="Proteomes" id="UP001164965"/>
    </source>
</evidence>
<dbReference type="RefSeq" id="WP_265381556.1">
    <property type="nucleotide sequence ID" value="NZ_CP110615.1"/>
</dbReference>
<dbReference type="Gene3D" id="3.40.50.300">
    <property type="entry name" value="P-loop containing nucleotide triphosphate hydrolases"/>
    <property type="match status" value="1"/>
</dbReference>
<dbReference type="PANTHER" id="PTHR43442:SF3">
    <property type="entry name" value="GLUCONOKINASE-RELATED"/>
    <property type="match status" value="1"/>
</dbReference>
<keyword evidence="6 9" id="KW-0418">Kinase</keyword>
<gene>
    <name evidence="10" type="ORF">RHODO2019_09385</name>
</gene>
<dbReference type="EMBL" id="CP110615">
    <property type="protein sequence ID" value="UZJ23449.1"/>
    <property type="molecule type" value="Genomic_DNA"/>
</dbReference>
<protein>
    <recommendedName>
        <fullName evidence="3 9">Gluconokinase</fullName>
        <ecNumber evidence="3 9">2.7.1.12</ecNumber>
    </recommendedName>
</protein>
<dbReference type="InterPro" id="IPR006001">
    <property type="entry name" value="Therm_gnt_kin"/>
</dbReference>
<dbReference type="NCBIfam" id="TIGR01313">
    <property type="entry name" value="therm_gnt_kin"/>
    <property type="match status" value="1"/>
</dbReference>
<keyword evidence="7 9" id="KW-0067">ATP-binding</keyword>
<evidence type="ECO:0000256" key="2">
    <source>
        <dbReference type="ARBA" id="ARBA00008420"/>
    </source>
</evidence>
<comment type="pathway">
    <text evidence="1">Carbohydrate acid metabolism.</text>
</comment>
<comment type="similarity">
    <text evidence="2 9">Belongs to the gluconokinase GntK/GntV family.</text>
</comment>
<dbReference type="InterPro" id="IPR027417">
    <property type="entry name" value="P-loop_NTPase"/>
</dbReference>
<evidence type="ECO:0000256" key="9">
    <source>
        <dbReference type="RuleBase" id="RU363066"/>
    </source>
</evidence>
<comment type="catalytic activity">
    <reaction evidence="8 9">
        <text>D-gluconate + ATP = 6-phospho-D-gluconate + ADP + H(+)</text>
        <dbReference type="Rhea" id="RHEA:19433"/>
        <dbReference type="ChEBI" id="CHEBI:15378"/>
        <dbReference type="ChEBI" id="CHEBI:18391"/>
        <dbReference type="ChEBI" id="CHEBI:30616"/>
        <dbReference type="ChEBI" id="CHEBI:58759"/>
        <dbReference type="ChEBI" id="CHEBI:456216"/>
        <dbReference type="EC" id="2.7.1.12"/>
    </reaction>
</comment>
<evidence type="ECO:0000256" key="5">
    <source>
        <dbReference type="ARBA" id="ARBA00022741"/>
    </source>
</evidence>
<dbReference type="EC" id="2.7.1.12" evidence="3 9"/>
<dbReference type="CDD" id="cd02021">
    <property type="entry name" value="GntK"/>
    <property type="match status" value="1"/>
</dbReference>